<dbReference type="Pfam" id="PF09951">
    <property type="entry name" value="Imm33"/>
    <property type="match status" value="1"/>
</dbReference>
<dbReference type="RefSeq" id="WP_125241916.1">
    <property type="nucleotide sequence ID" value="NZ_RSED01000002.1"/>
</dbReference>
<dbReference type="InterPro" id="IPR018689">
    <property type="entry name" value="Imm33_dom"/>
</dbReference>
<dbReference type="EMBL" id="RSED01000002">
    <property type="protein sequence ID" value="RRS06009.1"/>
    <property type="molecule type" value="Genomic_DNA"/>
</dbReference>
<dbReference type="AlphaFoldDB" id="A0A3R8T7R3"/>
<reference evidence="2 3" key="1">
    <citation type="submission" date="2018-12" db="EMBL/GenBank/DDBJ databases">
        <title>The whole draft genome of Aquabacterium sp. SJQ9.</title>
        <authorList>
            <person name="Sun L."/>
            <person name="Gao X."/>
            <person name="Chen W."/>
            <person name="Huang K."/>
        </authorList>
    </citation>
    <scope>NUCLEOTIDE SEQUENCE [LARGE SCALE GENOMIC DNA]</scope>
    <source>
        <strain evidence="2 3">SJQ9</strain>
    </source>
</reference>
<dbReference type="PANTHER" id="PTHR38743:SF2">
    <property type="entry name" value="DUF2185 DOMAIN-CONTAINING PROTEIN"/>
    <property type="match status" value="1"/>
</dbReference>
<sequence length="116" mass="12648">MNKKIHIPADQIKPLATDLGTCIATAKITLDGLPVRFMYREDPIGQADSGWRFLSGLESDAYMENANNQGAYDINLIANCDPSIIPFLAAPIGAAFEKTEEGGDFQEAGDWEPDED</sequence>
<dbReference type="Proteomes" id="UP000269265">
    <property type="component" value="Unassembled WGS sequence"/>
</dbReference>
<gene>
    <name evidence="2" type="ORF">EIP75_03910</name>
</gene>
<organism evidence="2 3">
    <name type="scientific">Aquabacterium soli</name>
    <dbReference type="NCBI Taxonomy" id="2493092"/>
    <lineage>
        <taxon>Bacteria</taxon>
        <taxon>Pseudomonadati</taxon>
        <taxon>Pseudomonadota</taxon>
        <taxon>Betaproteobacteria</taxon>
        <taxon>Burkholderiales</taxon>
        <taxon>Aquabacterium</taxon>
    </lineage>
</organism>
<evidence type="ECO:0000313" key="2">
    <source>
        <dbReference type="EMBL" id="RRS06009.1"/>
    </source>
</evidence>
<comment type="caution">
    <text evidence="2">The sequence shown here is derived from an EMBL/GenBank/DDBJ whole genome shotgun (WGS) entry which is preliminary data.</text>
</comment>
<protein>
    <submittedName>
        <fullName evidence="2">DUF2185 domain-containing protein</fullName>
    </submittedName>
</protein>
<dbReference type="PANTHER" id="PTHR38743">
    <property type="entry name" value="SIMILAR TO GLYOXYLASE I FAMILY PROTEIN"/>
    <property type="match status" value="1"/>
</dbReference>
<evidence type="ECO:0000259" key="1">
    <source>
        <dbReference type="Pfam" id="PF09951"/>
    </source>
</evidence>
<dbReference type="OrthoDB" id="4827574at2"/>
<proteinExistence type="predicted"/>
<accession>A0A3R8T7R3</accession>
<evidence type="ECO:0000313" key="3">
    <source>
        <dbReference type="Proteomes" id="UP000269265"/>
    </source>
</evidence>
<feature type="domain" description="Immunity protein Imm33" evidence="1">
    <location>
        <begin position="22"/>
        <end position="107"/>
    </location>
</feature>
<keyword evidence="3" id="KW-1185">Reference proteome</keyword>
<name>A0A3R8T7R3_9BURK</name>